<feature type="region of interest" description="Disordered" evidence="1">
    <location>
        <begin position="269"/>
        <end position="297"/>
    </location>
</feature>
<sequence>MQASHAQALVQQELERQQARTASRAAVEAYVKKHRLDKRLQDAVNEVVQIRPEEPMQALEGVLSRQSAARSGLAVRVVIASQRTGTHVVRVTLVNHYGEFAGAACSVQGEDSELLQAAAAAAAALPGAAQASPLVAYAAQCAKRLQEALEAPASREGAGAGVGGASGGSLLVCGTAAQADDALTGLDAESEAGAPPVHRAVRLAASFASLRALAAVARRSPLQLLVEARTQAPGEAGPAAEATEAGDAAAAGRLAADRHVMPFASLGIIPVHSQPPEPAEAGSDEGKEAEDGAEAAAAGSAAASAATVWAARPAEAQAAADRVATALASIVASLGVQWVAGAGGAMCPSLSEAALLRGAAAAAELACSQTGGSDLSEAAARAAAVVRESAGAFASLPDVAESGPGAAARKRAMRGCWLLQQALRVAGGAGPAGSALKVSLLAGASEWAVSREALQAEEEARAAAAAAASDAKGGKKKAAAKSGKSAGKKGAKAEPEAEAPADELDDESADTDGPLQYDINAAAGPTGGAGARVGVEEGEARRAMREVVGSEGLRRLLLRAARALPVMALGDAFTDCDGDEAAQAAKLLPALGMSGAPALAVGAAGEEEGAGEAEDGAPSRRGALCACVDVGGAAAPASATELLARLQAAAASGGRVTLRADGCDAVDEALADVTVAAGVCLVFLGSPSGCAARAVAARLEGLSAADATIRPRSWDEILPAEA</sequence>
<dbReference type="EMBL" id="VLTO01000051">
    <property type="protein sequence ID" value="KAA0171897.1"/>
    <property type="molecule type" value="Genomic_DNA"/>
</dbReference>
<evidence type="ECO:0000313" key="2">
    <source>
        <dbReference type="EMBL" id="KAA0171897.1"/>
    </source>
</evidence>
<evidence type="ECO:0000313" key="3">
    <source>
        <dbReference type="Proteomes" id="UP000322899"/>
    </source>
</evidence>
<protein>
    <submittedName>
        <fullName evidence="2">Uncharacterized protein</fullName>
    </submittedName>
</protein>
<dbReference type="AlphaFoldDB" id="A0A5A8E4X5"/>
<feature type="compositionally biased region" description="Acidic residues" evidence="1">
    <location>
        <begin position="496"/>
        <end position="510"/>
    </location>
</feature>
<gene>
    <name evidence="2" type="ORF">FNF27_06168</name>
</gene>
<dbReference type="Proteomes" id="UP000322899">
    <property type="component" value="Unassembled WGS sequence"/>
</dbReference>
<organism evidence="2 3">
    <name type="scientific">Cafeteria roenbergensis</name>
    <name type="common">Marine flagellate</name>
    <dbReference type="NCBI Taxonomy" id="33653"/>
    <lineage>
        <taxon>Eukaryota</taxon>
        <taxon>Sar</taxon>
        <taxon>Stramenopiles</taxon>
        <taxon>Bigyra</taxon>
        <taxon>Opalozoa</taxon>
        <taxon>Bicosoecida</taxon>
        <taxon>Cafeteriaceae</taxon>
        <taxon>Cafeteria</taxon>
    </lineage>
</organism>
<feature type="region of interest" description="Disordered" evidence="1">
    <location>
        <begin position="467"/>
        <end position="515"/>
    </location>
</feature>
<accession>A0A5A8E4X5</accession>
<dbReference type="SUPFAM" id="SSF47391">
    <property type="entry name" value="Dimerization-anchoring domain of cAMP-dependent PK regulatory subunit"/>
    <property type="match status" value="1"/>
</dbReference>
<evidence type="ECO:0000256" key="1">
    <source>
        <dbReference type="SAM" id="MobiDB-lite"/>
    </source>
</evidence>
<proteinExistence type="predicted"/>
<reference evidence="2 3" key="1">
    <citation type="submission" date="2019-07" db="EMBL/GenBank/DDBJ databases">
        <title>Genomes of Cafeteria roenbergensis.</title>
        <authorList>
            <person name="Fischer M.G."/>
            <person name="Hackl T."/>
            <person name="Roman M."/>
        </authorList>
    </citation>
    <scope>NUCLEOTIDE SEQUENCE [LARGE SCALE GENOMIC DNA]</scope>
    <source>
        <strain evidence="2 3">E4-10P</strain>
    </source>
</reference>
<comment type="caution">
    <text evidence="2">The sequence shown here is derived from an EMBL/GenBank/DDBJ whole genome shotgun (WGS) entry which is preliminary data.</text>
</comment>
<name>A0A5A8E4X5_CAFRO</name>